<proteinExistence type="predicted"/>
<dbReference type="Proteomes" id="UP001590951">
    <property type="component" value="Unassembled WGS sequence"/>
</dbReference>
<feature type="transmembrane region" description="Helical" evidence="2">
    <location>
        <begin position="61"/>
        <end position="80"/>
    </location>
</feature>
<feature type="compositionally biased region" description="Polar residues" evidence="1">
    <location>
        <begin position="177"/>
        <end position="196"/>
    </location>
</feature>
<feature type="region of interest" description="Disordered" evidence="1">
    <location>
        <begin position="315"/>
        <end position="354"/>
    </location>
</feature>
<sequence length="454" mass="49453">MPLAKQHISVPLQPFLAIQGRRFGQMAEALILAVSGTVLGVAWSLLGLYLGSLVIKDYPPAVYVIRGIFLALAALFHGFLRSRTPRLFTFVLLMIIVSVVSLTSVATAVTPVAATQILYPILIAAGCITLVNLCIFPEFSSRFLGQTTIDTLSDTAKALQEAGSYFVEAEKATSVAGKSSQASTDDLENKSASGTSPGALAEENNSLTKISVHARIKAIFQKLSAIDSASTDAEASLPGHKISLKVLTDSKSQIRKRLGDCKAAQQECNFELAVSVLPPRDLKPINVQAMKKLVANTIAVISACESKFALLGGDEETGEEAGSKPSVPNSQTRNATKHPATKASEEESKHGKLSEIIDQDKAELEMIKPKREIEFGDARLLRYLLRRIAKPYRDLHIVKARTVEVVTACVAYTYVIFSRPSIIALMLRCSRMFLPYLPVREPQRVYCSRNWICT</sequence>
<keyword evidence="2" id="KW-1133">Transmembrane helix</keyword>
<evidence type="ECO:0000313" key="4">
    <source>
        <dbReference type="EMBL" id="KAL2055220.1"/>
    </source>
</evidence>
<accession>A0ABR4BBM4</accession>
<evidence type="ECO:0000256" key="2">
    <source>
        <dbReference type="SAM" id="Phobius"/>
    </source>
</evidence>
<keyword evidence="2" id="KW-0472">Membrane</keyword>
<feature type="transmembrane region" description="Helical" evidence="2">
    <location>
        <begin position="29"/>
        <end position="55"/>
    </location>
</feature>
<feature type="transmembrane region" description="Helical" evidence="2">
    <location>
        <begin position="87"/>
        <end position="111"/>
    </location>
</feature>
<comment type="caution">
    <text evidence="4">The sequence shown here is derived from an EMBL/GenBank/DDBJ whole genome shotgun (WGS) entry which is preliminary data.</text>
</comment>
<organism evidence="4 5">
    <name type="scientific">Lepraria finkii</name>
    <dbReference type="NCBI Taxonomy" id="1340010"/>
    <lineage>
        <taxon>Eukaryota</taxon>
        <taxon>Fungi</taxon>
        <taxon>Dikarya</taxon>
        <taxon>Ascomycota</taxon>
        <taxon>Pezizomycotina</taxon>
        <taxon>Lecanoromycetes</taxon>
        <taxon>OSLEUM clade</taxon>
        <taxon>Lecanoromycetidae</taxon>
        <taxon>Lecanorales</taxon>
        <taxon>Lecanorineae</taxon>
        <taxon>Stereocaulaceae</taxon>
        <taxon>Lepraria</taxon>
    </lineage>
</organism>
<name>A0ABR4BBM4_9LECA</name>
<dbReference type="PANTHER" id="PTHR37994:SF4">
    <property type="entry name" value="ER TRANSPORTER 6TM N-TERMINAL DOMAIN-CONTAINING PROTEIN-RELATED"/>
    <property type="match status" value="1"/>
</dbReference>
<feature type="domain" description="Putative ER transporter 6TM N-terminal" evidence="3">
    <location>
        <begin position="64"/>
        <end position="171"/>
    </location>
</feature>
<protein>
    <recommendedName>
        <fullName evidence="3">Putative ER transporter 6TM N-terminal domain-containing protein</fullName>
    </recommendedName>
</protein>
<evidence type="ECO:0000259" key="3">
    <source>
        <dbReference type="Pfam" id="PF10337"/>
    </source>
</evidence>
<evidence type="ECO:0000256" key="1">
    <source>
        <dbReference type="SAM" id="MobiDB-lite"/>
    </source>
</evidence>
<keyword evidence="5" id="KW-1185">Reference proteome</keyword>
<dbReference type="EMBL" id="JBHFEH010000012">
    <property type="protein sequence ID" value="KAL2055220.1"/>
    <property type="molecule type" value="Genomic_DNA"/>
</dbReference>
<evidence type="ECO:0000313" key="5">
    <source>
        <dbReference type="Proteomes" id="UP001590951"/>
    </source>
</evidence>
<feature type="compositionally biased region" description="Basic and acidic residues" evidence="1">
    <location>
        <begin position="343"/>
        <end position="354"/>
    </location>
</feature>
<dbReference type="InterPro" id="IPR018823">
    <property type="entry name" value="ArAE_2_N"/>
</dbReference>
<dbReference type="Pfam" id="PF10337">
    <property type="entry name" value="ArAE_2_N"/>
    <property type="match status" value="1"/>
</dbReference>
<feature type="region of interest" description="Disordered" evidence="1">
    <location>
        <begin position="177"/>
        <end position="200"/>
    </location>
</feature>
<reference evidence="4 5" key="1">
    <citation type="submission" date="2024-09" db="EMBL/GenBank/DDBJ databases">
        <title>Rethinking Asexuality: The Enigmatic Case of Functional Sexual Genes in Lepraria (Stereocaulaceae).</title>
        <authorList>
            <person name="Doellman M."/>
            <person name="Sun Y."/>
            <person name="Barcenas-Pena A."/>
            <person name="Lumbsch H.T."/>
            <person name="Grewe F."/>
        </authorList>
    </citation>
    <scope>NUCLEOTIDE SEQUENCE [LARGE SCALE GENOMIC DNA]</scope>
    <source>
        <strain evidence="4 5">Grewe 0041</strain>
    </source>
</reference>
<feature type="transmembrane region" description="Helical" evidence="2">
    <location>
        <begin position="117"/>
        <end position="136"/>
    </location>
</feature>
<gene>
    <name evidence="4" type="ORF">ABVK25_004558</name>
</gene>
<keyword evidence="2" id="KW-0812">Transmembrane</keyword>
<dbReference type="PANTHER" id="PTHR37994">
    <property type="entry name" value="ARAE_2_N DOMAIN-CONTAINING PROTEIN-RELATED"/>
    <property type="match status" value="1"/>
</dbReference>